<reference evidence="11" key="1">
    <citation type="submission" date="2020-11" db="EMBL/GenBank/DDBJ databases">
        <authorList>
            <person name="Tran Van P."/>
        </authorList>
    </citation>
    <scope>NUCLEOTIDE SEQUENCE</scope>
</reference>
<dbReference type="InterPro" id="IPR000690">
    <property type="entry name" value="Matrin/U1-C_Znf_C2H2"/>
</dbReference>
<evidence type="ECO:0000256" key="2">
    <source>
        <dbReference type="ARBA" id="ARBA00022723"/>
    </source>
</evidence>
<dbReference type="PROSITE" id="PS50905">
    <property type="entry name" value="FERRITIN_LIKE"/>
    <property type="match status" value="1"/>
</dbReference>
<evidence type="ECO:0000256" key="8">
    <source>
        <dbReference type="ARBA" id="ARBA00046357"/>
    </source>
</evidence>
<evidence type="ECO:0000313" key="11">
    <source>
        <dbReference type="EMBL" id="CAD7228612.1"/>
    </source>
</evidence>
<dbReference type="GO" id="GO:0008199">
    <property type="term" value="F:ferric iron binding"/>
    <property type="evidence" value="ECO:0007669"/>
    <property type="project" value="InterPro"/>
</dbReference>
<dbReference type="InterPro" id="IPR012347">
    <property type="entry name" value="Ferritin-like"/>
</dbReference>
<dbReference type="CDD" id="cd01056">
    <property type="entry name" value="Euk_Ferritin"/>
    <property type="match status" value="1"/>
</dbReference>
<evidence type="ECO:0000256" key="5">
    <source>
        <dbReference type="ARBA" id="ARBA00022884"/>
    </source>
</evidence>
<keyword evidence="7 9" id="KW-0687">Ribonucleoprotein</keyword>
<dbReference type="FunFam" id="3.30.160.60:FF:000059">
    <property type="entry name" value="U1 small nuclear ribonucleoprotein C"/>
    <property type="match status" value="1"/>
</dbReference>
<dbReference type="GO" id="GO:0030619">
    <property type="term" value="F:U1 snRNA binding"/>
    <property type="evidence" value="ECO:0007669"/>
    <property type="project" value="UniProtKB-UniRule"/>
</dbReference>
<evidence type="ECO:0000256" key="1">
    <source>
        <dbReference type="ARBA" id="ARBA00004123"/>
    </source>
</evidence>
<dbReference type="InterPro" id="IPR036236">
    <property type="entry name" value="Znf_C2H2_sf"/>
</dbReference>
<dbReference type="Gene3D" id="1.20.1260.10">
    <property type="match status" value="1"/>
</dbReference>
<dbReference type="GO" id="GO:0003729">
    <property type="term" value="F:mRNA binding"/>
    <property type="evidence" value="ECO:0007669"/>
    <property type="project" value="UniProtKB-UniRule"/>
</dbReference>
<proteinExistence type="inferred from homology"/>
<accession>A0A7R8WCT6</accession>
<evidence type="ECO:0000256" key="3">
    <source>
        <dbReference type="ARBA" id="ARBA00022771"/>
    </source>
</evidence>
<dbReference type="InterPro" id="IPR009040">
    <property type="entry name" value="Ferritin-like_diiron"/>
</dbReference>
<dbReference type="InterPro" id="IPR008331">
    <property type="entry name" value="Ferritin_DPS_dom"/>
</dbReference>
<evidence type="ECO:0000256" key="9">
    <source>
        <dbReference type="HAMAP-Rule" id="MF_03153"/>
    </source>
</evidence>
<dbReference type="GO" id="GO:0030627">
    <property type="term" value="F:pre-mRNA 5'-splice site binding"/>
    <property type="evidence" value="ECO:0007669"/>
    <property type="project" value="InterPro"/>
</dbReference>
<dbReference type="InterPro" id="IPR003604">
    <property type="entry name" value="Matrin/U1-like-C_Znf_C2H2"/>
</dbReference>
<evidence type="ECO:0000256" key="6">
    <source>
        <dbReference type="ARBA" id="ARBA00023242"/>
    </source>
</evidence>
<dbReference type="PANTHER" id="PTHR31148:SF1">
    <property type="entry name" value="U1 SMALL NUCLEAR RIBONUCLEOPROTEIN C"/>
    <property type="match status" value="1"/>
</dbReference>
<dbReference type="SMART" id="SM00451">
    <property type="entry name" value="ZnF_U1"/>
    <property type="match status" value="1"/>
</dbReference>
<sequence length="404" mass="43962">MPLWGKHSIQGRSLMIHDAFTGAGWVCANIIISSKSGQTKPGRTNKPKPARIRRPIVSTRIGTMEPGSYDGVNKLINLEMEASLALMNMAAYFDRADVSLKGVAGFFREASKKEMEFVWQLIDYLNLRGEGVAPITPKGSSSNNWTSPLEAMEEALDLQNSIDQSLNSLVNDGNDYKLASFLDSNFLQAKTRSISLLMTYVTQLQRVGSGLGEFEFDKTLLQNIVEDLLRKKYITALVIMANHLSYVRRRETMPKYYCDYCDTFLTHDSPSVRKTHCGGRKHKDNVKFYYQKWMEEQAQSLIDQTTAAYKAGKIPGRGASIPPPGHMGGPPQHPMGGPGWGGPPMGGPPRGPMGGGPMMGGPMGGMRPHMGGPMGGGPMMGGPMGGPMGMGGPAPPRMMGGPRY</sequence>
<dbReference type="OrthoDB" id="76567at2759"/>
<comment type="subunit">
    <text evidence="8">Component of the U1 snRNP. The U1 snRNP is composed of the U1 snRNA and the 7 core Sm proteins SNRPB, SNRPD1, SNRPD2, SNRPD3, SNRPE, SNRPF and SNRPG that assemble in a heptameric protein ring on the Sm site of the small nuclear RNA to form the core snRNP, and at least 3 U1 snRNP-specific proteins SNRNP70/U1-70K, SNRPA/U1-A and SNRPC/U1-C. SNRPC/U1-C interacts with U1 snRNA and the 5' splice-site region of the pre-mRNA. Interacts (via N-terminus) with TIA1 (via C-terminus); thereby promoting spliceosomal U1 snRNP recruitment to 5' splice sites.</text>
</comment>
<dbReference type="HAMAP" id="MF_03153">
    <property type="entry name" value="U1_C"/>
    <property type="match status" value="1"/>
</dbReference>
<keyword evidence="3 9" id="KW-0863">Zinc-finger</keyword>
<organism evidence="11">
    <name type="scientific">Cyprideis torosa</name>
    <dbReference type="NCBI Taxonomy" id="163714"/>
    <lineage>
        <taxon>Eukaryota</taxon>
        <taxon>Metazoa</taxon>
        <taxon>Ecdysozoa</taxon>
        <taxon>Arthropoda</taxon>
        <taxon>Crustacea</taxon>
        <taxon>Oligostraca</taxon>
        <taxon>Ostracoda</taxon>
        <taxon>Podocopa</taxon>
        <taxon>Podocopida</taxon>
        <taxon>Cytherocopina</taxon>
        <taxon>Cytheroidea</taxon>
        <taxon>Cytherideidae</taxon>
        <taxon>Cyprideis</taxon>
    </lineage>
</organism>
<dbReference type="PROSITE" id="PS50171">
    <property type="entry name" value="ZF_MATRIN"/>
    <property type="match status" value="1"/>
</dbReference>
<gene>
    <name evidence="11" type="ORF">CTOB1V02_LOCUS6492</name>
</gene>
<keyword evidence="5 9" id="KW-0694">RNA-binding</keyword>
<evidence type="ECO:0000256" key="7">
    <source>
        <dbReference type="ARBA" id="ARBA00023274"/>
    </source>
</evidence>
<dbReference type="GO" id="GO:0000387">
    <property type="term" value="P:spliceosomal snRNP assembly"/>
    <property type="evidence" value="ECO:0007669"/>
    <property type="project" value="UniProtKB-UniRule"/>
</dbReference>
<dbReference type="Gene3D" id="3.30.160.60">
    <property type="entry name" value="Classic Zinc Finger"/>
    <property type="match status" value="1"/>
</dbReference>
<dbReference type="InterPro" id="IPR013085">
    <property type="entry name" value="U1-CZ_Znf_C2H2"/>
</dbReference>
<evidence type="ECO:0000256" key="10">
    <source>
        <dbReference type="SAM" id="MobiDB-lite"/>
    </source>
</evidence>
<comment type="function">
    <text evidence="9">Component of the spliceosomal U1 snRNP, which is essential for recognition of the pre-mRNA 5' splice-site and the subsequent assembly of the spliceosome. U1-C is directly involved in initial 5' splice-site recognition for both constitutive and regulated alternative splicing. The interaction with the 5' splice-site seems to precede base-pairing between the pre-mRNA and the U1 snRNA. Stimulates commitment or early (E) complex formation by stabilizing the base pairing of the 5' end of the U1 snRNA and the 5' splice-site region.</text>
</comment>
<comment type="subcellular location">
    <subcellularLocation>
        <location evidence="1 9">Nucleus</location>
    </subcellularLocation>
</comment>
<dbReference type="AlphaFoldDB" id="A0A7R8WCT6"/>
<dbReference type="PANTHER" id="PTHR31148">
    <property type="entry name" value="U1 SMALL NUCLEAR RIBONUCLEOPROTEIN C"/>
    <property type="match status" value="1"/>
</dbReference>
<keyword evidence="2 9" id="KW-0479">Metal-binding</keyword>
<dbReference type="Pfam" id="PF00210">
    <property type="entry name" value="Ferritin"/>
    <property type="match status" value="1"/>
</dbReference>
<keyword evidence="4 9" id="KW-0862">Zinc</keyword>
<dbReference type="GO" id="GO:0008270">
    <property type="term" value="F:zinc ion binding"/>
    <property type="evidence" value="ECO:0007669"/>
    <property type="project" value="UniProtKB-UniRule"/>
</dbReference>
<name>A0A7R8WCT6_9CRUS</name>
<dbReference type="InterPro" id="IPR009078">
    <property type="entry name" value="Ferritin-like_SF"/>
</dbReference>
<dbReference type="GO" id="GO:0000243">
    <property type="term" value="C:commitment complex"/>
    <property type="evidence" value="ECO:0007669"/>
    <property type="project" value="UniProtKB-UniRule"/>
</dbReference>
<comment type="similarity">
    <text evidence="9">Belongs to the U1 small nuclear ribonucleoprotein C family.</text>
</comment>
<dbReference type="GO" id="GO:0005685">
    <property type="term" value="C:U1 snRNP"/>
    <property type="evidence" value="ECO:0007669"/>
    <property type="project" value="UniProtKB-UniRule"/>
</dbReference>
<dbReference type="GO" id="GO:0000395">
    <property type="term" value="P:mRNA 5'-splice site recognition"/>
    <property type="evidence" value="ECO:0007669"/>
    <property type="project" value="UniProtKB-UniRule"/>
</dbReference>
<feature type="region of interest" description="Disordered" evidence="10">
    <location>
        <begin position="318"/>
        <end position="356"/>
    </location>
</feature>
<comment type="subunit">
    <text evidence="9">U1 snRNP is composed of the 7 core Sm proteins B/B', D1, D2, D3, E, F and G that assemble in a heptameric protein ring on the Sm site of the small nuclear RNA to form the core snRNP, and at least 3 U1 snRNP-specific proteins U1-70K, U1-A and U1-C. U1-C interacts with U1 snRNA and the 5' splice-site region of the pre-mRNA.</text>
</comment>
<dbReference type="EMBL" id="OB661614">
    <property type="protein sequence ID" value="CAD7228612.1"/>
    <property type="molecule type" value="Genomic_DNA"/>
</dbReference>
<dbReference type="SUPFAM" id="SSF57667">
    <property type="entry name" value="beta-beta-alpha zinc fingers"/>
    <property type="match status" value="1"/>
</dbReference>
<keyword evidence="6 9" id="KW-0539">Nucleus</keyword>
<protein>
    <recommendedName>
        <fullName evidence="9">U1 small nuclear ribonucleoprotein C</fullName>
        <shortName evidence="9">U1 snRNP C</shortName>
        <shortName evidence="9">U1-C</shortName>
        <shortName evidence="9">U1C</shortName>
    </recommendedName>
</protein>
<evidence type="ECO:0000256" key="4">
    <source>
        <dbReference type="ARBA" id="ARBA00022833"/>
    </source>
</evidence>
<dbReference type="InterPro" id="IPR017340">
    <property type="entry name" value="U1_snRNP-C"/>
</dbReference>
<dbReference type="GO" id="GO:0071004">
    <property type="term" value="C:U2-type prespliceosome"/>
    <property type="evidence" value="ECO:0007669"/>
    <property type="project" value="UniProtKB-UniRule"/>
</dbReference>
<dbReference type="Pfam" id="PF06220">
    <property type="entry name" value="zf-U1"/>
    <property type="match status" value="1"/>
</dbReference>
<dbReference type="SUPFAM" id="SSF47240">
    <property type="entry name" value="Ferritin-like"/>
    <property type="match status" value="1"/>
</dbReference>